<proteinExistence type="predicted"/>
<dbReference type="AlphaFoldDB" id="A0A162N7V0"/>
<name>A0A162N7V0_COLIC</name>
<accession>A0A162N7V0</accession>
<evidence type="ECO:0000313" key="2">
    <source>
        <dbReference type="Proteomes" id="UP000076584"/>
    </source>
</evidence>
<protein>
    <submittedName>
        <fullName evidence="1">Uncharacterized protein</fullName>
    </submittedName>
</protein>
<dbReference type="Proteomes" id="UP000076584">
    <property type="component" value="Unassembled WGS sequence"/>
</dbReference>
<keyword evidence="2" id="KW-1185">Reference proteome</keyword>
<comment type="caution">
    <text evidence="1">The sequence shown here is derived from an EMBL/GenBank/DDBJ whole genome shotgun (WGS) entry which is preliminary data.</text>
</comment>
<organism evidence="1 2">
    <name type="scientific">Colletotrichum incanum</name>
    <name type="common">Soybean anthracnose fungus</name>
    <dbReference type="NCBI Taxonomy" id="1573173"/>
    <lineage>
        <taxon>Eukaryota</taxon>
        <taxon>Fungi</taxon>
        <taxon>Dikarya</taxon>
        <taxon>Ascomycota</taxon>
        <taxon>Pezizomycotina</taxon>
        <taxon>Sordariomycetes</taxon>
        <taxon>Hypocreomycetidae</taxon>
        <taxon>Glomerellales</taxon>
        <taxon>Glomerellaceae</taxon>
        <taxon>Colletotrichum</taxon>
        <taxon>Colletotrichum spaethianum species complex</taxon>
    </lineage>
</organism>
<reference evidence="1 2" key="1">
    <citation type="submission" date="2015-06" db="EMBL/GenBank/DDBJ databases">
        <title>Survival trade-offs in plant roots during colonization by closely related pathogenic and mutualistic fungi.</title>
        <authorList>
            <person name="Hacquard S."/>
            <person name="Kracher B."/>
            <person name="Hiruma K."/>
            <person name="Weinman A."/>
            <person name="Muench P."/>
            <person name="Garrido Oter R."/>
            <person name="Ver Loren van Themaat E."/>
            <person name="Dallerey J.-F."/>
            <person name="Damm U."/>
            <person name="Henrissat B."/>
            <person name="Lespinet O."/>
            <person name="Thon M."/>
            <person name="Kemen E."/>
            <person name="McHardy A.C."/>
            <person name="Schulze-Lefert P."/>
            <person name="O'Connell R.J."/>
        </authorList>
    </citation>
    <scope>NUCLEOTIDE SEQUENCE [LARGE SCALE GENOMIC DNA]</scope>
    <source>
        <strain evidence="1 2">MAFF 238704</strain>
    </source>
</reference>
<evidence type="ECO:0000313" key="1">
    <source>
        <dbReference type="EMBL" id="KZL85667.1"/>
    </source>
</evidence>
<dbReference type="EMBL" id="LFIW01000583">
    <property type="protein sequence ID" value="KZL85667.1"/>
    <property type="molecule type" value="Genomic_DNA"/>
</dbReference>
<sequence length="242" mass="26659">MVSFVLDSNDLPRIILKDKVYLQLLGCRREPFSARDSMQSSLCRFAPNEPIPTIATAVRSGQCIRLRSSTLNSVQLASAVELLVLKLQRACEGVCNTAIRYISVRGETLSSMWSFFPTPESQSPVCRADGRFPHPLGVCTTTRLQSAGSDENGAEQTVATQPPGLHDRSMLDMAGVRLELDPWWLAGLRGRSRKMSWHLNSIHIGVVVAGPYMASKGYSKLCPPLISLCYVAFDLSGRQLDM</sequence>
<gene>
    <name evidence="1" type="ORF">CI238_10153</name>
</gene>